<organism evidence="2">
    <name type="scientific">viral metagenome</name>
    <dbReference type="NCBI Taxonomy" id="1070528"/>
    <lineage>
        <taxon>unclassified sequences</taxon>
        <taxon>metagenomes</taxon>
        <taxon>organismal metagenomes</taxon>
    </lineage>
</organism>
<sequence>MSEEFVNQVTLNYLMNKDQYNKYVTNNTIKLPNAVNKKDKKFYRKRIYNIVKQLLSSQETEIEPRLFTDVQKSFDNFVNICIHSLKVIDQSDIIQDEYKDIGESITLNLDLNTELDAHDINTKEEADLLLVRSIKIANPSLDNFVKKKYTKAPDKIAMPQQKDINLRDPTLKIKGIKEKDNLNSEKKKNITNIYDKAENTEKKDSKDDKK</sequence>
<reference evidence="2" key="1">
    <citation type="journal article" date="2020" name="Nature">
        <title>Giant virus diversity and host interactions through global metagenomics.</title>
        <authorList>
            <person name="Schulz F."/>
            <person name="Roux S."/>
            <person name="Paez-Espino D."/>
            <person name="Jungbluth S."/>
            <person name="Walsh D.A."/>
            <person name="Denef V.J."/>
            <person name="McMahon K.D."/>
            <person name="Konstantinidis K.T."/>
            <person name="Eloe-Fadrosh E.A."/>
            <person name="Kyrpides N.C."/>
            <person name="Woyke T."/>
        </authorList>
    </citation>
    <scope>NUCLEOTIDE SEQUENCE</scope>
    <source>
        <strain evidence="2">GVMAG-M-3300023184-86</strain>
    </source>
</reference>
<name>A0A6C0IEW3_9ZZZZ</name>
<dbReference type="AlphaFoldDB" id="A0A6C0IEW3"/>
<accession>A0A6C0IEW3</accession>
<dbReference type="EMBL" id="MN740168">
    <property type="protein sequence ID" value="QHT91701.1"/>
    <property type="molecule type" value="Genomic_DNA"/>
</dbReference>
<feature type="compositionally biased region" description="Basic and acidic residues" evidence="1">
    <location>
        <begin position="195"/>
        <end position="210"/>
    </location>
</feature>
<proteinExistence type="predicted"/>
<evidence type="ECO:0000256" key="1">
    <source>
        <dbReference type="SAM" id="MobiDB-lite"/>
    </source>
</evidence>
<feature type="region of interest" description="Disordered" evidence="1">
    <location>
        <begin position="187"/>
        <end position="210"/>
    </location>
</feature>
<protein>
    <submittedName>
        <fullName evidence="2">Uncharacterized protein</fullName>
    </submittedName>
</protein>
<evidence type="ECO:0000313" key="2">
    <source>
        <dbReference type="EMBL" id="QHT91701.1"/>
    </source>
</evidence>